<gene>
    <name evidence="4" type="ORF">BBK91_000120</name>
    <name evidence="3" type="ORF">BBL17_002460</name>
</gene>
<evidence type="ECO:0000313" key="3">
    <source>
        <dbReference type="EMBL" id="MUO40667.1"/>
    </source>
</evidence>
<evidence type="ECO:0000256" key="1">
    <source>
        <dbReference type="SAM" id="MobiDB-lite"/>
    </source>
</evidence>
<protein>
    <submittedName>
        <fullName evidence="4">SidA/IucD/PvdA family monooxygenase</fullName>
    </submittedName>
</protein>
<evidence type="ECO:0000313" key="5">
    <source>
        <dbReference type="Proteomes" id="UP000179454"/>
    </source>
</evidence>
<dbReference type="InterPro" id="IPR038732">
    <property type="entry name" value="HpyO/CreE_NAD-binding"/>
</dbReference>
<evidence type="ECO:0000259" key="2">
    <source>
        <dbReference type="Pfam" id="PF13454"/>
    </source>
</evidence>
<dbReference type="Pfam" id="PF13454">
    <property type="entry name" value="NAD_binding_9"/>
    <property type="match status" value="1"/>
</dbReference>
<comment type="caution">
    <text evidence="4">The sequence shown here is derived from an EMBL/GenBank/DDBJ whole genome shotgun (WGS) entry which is preliminary data.</text>
</comment>
<accession>A0ABD6GFP8</accession>
<proteinExistence type="predicted"/>
<dbReference type="Proteomes" id="UP000179536">
    <property type="component" value="Unassembled WGS sequence"/>
</dbReference>
<dbReference type="Proteomes" id="UP000179454">
    <property type="component" value="Unassembled WGS sequence"/>
</dbReference>
<organism evidence="4 6">
    <name type="scientific">Agrobacterium vitis</name>
    <name type="common">Rhizobium vitis</name>
    <dbReference type="NCBI Taxonomy" id="373"/>
    <lineage>
        <taxon>Bacteria</taxon>
        <taxon>Pseudomonadati</taxon>
        <taxon>Pseudomonadota</taxon>
        <taxon>Alphaproteobacteria</taxon>
        <taxon>Hyphomicrobiales</taxon>
        <taxon>Rhizobiaceae</taxon>
        <taxon>Rhizobium/Agrobacterium group</taxon>
        <taxon>Agrobacterium</taxon>
    </lineage>
</organism>
<reference evidence="5 6" key="1">
    <citation type="submission" date="2019-11" db="EMBL/GenBank/DDBJ databases">
        <title>Whole-genome sequencing of Allorhizobium vitis.</title>
        <authorList>
            <person name="Gan H.M."/>
            <person name="Savka M.A."/>
        </authorList>
    </citation>
    <scope>NUCLEOTIDE SEQUENCE [LARGE SCALE GENOMIC DNA]</scope>
    <source>
        <strain evidence="4 6">RF2/1</strain>
        <strain evidence="3 5">T1/7</strain>
    </source>
</reference>
<dbReference type="EMBL" id="MBFE02000001">
    <property type="protein sequence ID" value="MUO40667.1"/>
    <property type="molecule type" value="Genomic_DNA"/>
</dbReference>
<dbReference type="RefSeq" id="WP_080517044.1">
    <property type="nucleotide sequence ID" value="NZ_MBFA02000001.1"/>
</dbReference>
<feature type="region of interest" description="Disordered" evidence="1">
    <location>
        <begin position="234"/>
        <end position="254"/>
    </location>
</feature>
<dbReference type="GO" id="GO:0004497">
    <property type="term" value="F:monooxygenase activity"/>
    <property type="evidence" value="ECO:0007669"/>
    <property type="project" value="UniProtKB-KW"/>
</dbReference>
<name>A0ABD6GFP8_AGRVI</name>
<dbReference type="EMBL" id="MBFA02000001">
    <property type="protein sequence ID" value="MUP08278.1"/>
    <property type="molecule type" value="Genomic_DNA"/>
</dbReference>
<keyword evidence="4" id="KW-0503">Monooxygenase</keyword>
<evidence type="ECO:0000313" key="6">
    <source>
        <dbReference type="Proteomes" id="UP000179536"/>
    </source>
</evidence>
<dbReference type="Gene3D" id="3.50.50.60">
    <property type="entry name" value="FAD/NAD(P)-binding domain"/>
    <property type="match status" value="1"/>
</dbReference>
<keyword evidence="4" id="KW-0560">Oxidoreductase</keyword>
<dbReference type="SUPFAM" id="SSF51905">
    <property type="entry name" value="FAD/NAD(P)-binding domain"/>
    <property type="match status" value="1"/>
</dbReference>
<feature type="domain" description="FAD-dependent urate hydroxylase HpyO/Asp monooxygenase CreE-like FAD/NAD(P)-binding" evidence="2">
    <location>
        <begin position="16"/>
        <end position="168"/>
    </location>
</feature>
<dbReference type="PANTHER" id="PTHR40254">
    <property type="entry name" value="BLR0577 PROTEIN"/>
    <property type="match status" value="1"/>
</dbReference>
<dbReference type="AlphaFoldDB" id="A0ABD6GFP8"/>
<dbReference type="PANTHER" id="PTHR40254:SF1">
    <property type="entry name" value="BLR0577 PROTEIN"/>
    <property type="match status" value="1"/>
</dbReference>
<dbReference type="InterPro" id="IPR052189">
    <property type="entry name" value="L-asp_N-monooxygenase_NS-form"/>
</dbReference>
<keyword evidence="5" id="KW-1185">Reference proteome</keyword>
<sequence length="484" mass="52570">MPAANLSQAKKPPTIAIIGGGFTGAAVAWNLARKTQPGHVRIVIYEPRARLGGGLAYDTVDPAHRINVPADRMSLDPDEPLDFLDWVGKHRLGEEDRQAALDDGRIFPRRRDFGVYIASKLAPYLADGRIEHVKSDVVALDPSTRGWRVTQADGTTLEADDVVIATSHPSPRPPKALATILEGHPRFIPDATVPDALNVIRPEDNVLIVGNGLTGADIAASLLARHHQGPITSISRRGLRSRGHAGTVQEPYGDFIDPPSRSIRHLTRRIREQINHAAAEGISWHAVLDAVRAQAQEIWGALPLDERRRLVRHLRPFWDVHRFRIAPQVEGAINQAISRGQMEILAASVQTVSYDGSKIRVSLRLARSTEKVSCVVDAVVIATGPAHGAIIDNQPYLRNLALKGLIGLDPTGLGLHCDRQSRLLDQHGAVTPGLLVAGPLARGTFGELMGLPQVAHHARDIADHLYARLEEAHRDAPVTAEDAA</sequence>
<dbReference type="InterPro" id="IPR036188">
    <property type="entry name" value="FAD/NAD-bd_sf"/>
</dbReference>
<evidence type="ECO:0000313" key="4">
    <source>
        <dbReference type="EMBL" id="MUP08278.1"/>
    </source>
</evidence>